<evidence type="ECO:0008006" key="4">
    <source>
        <dbReference type="Google" id="ProtNLM"/>
    </source>
</evidence>
<dbReference type="EMBL" id="DXGD01000241">
    <property type="protein sequence ID" value="HIW99789.1"/>
    <property type="molecule type" value="Genomic_DNA"/>
</dbReference>
<evidence type="ECO:0000313" key="3">
    <source>
        <dbReference type="Proteomes" id="UP000824151"/>
    </source>
</evidence>
<organism evidence="2 3">
    <name type="scientific">Candidatus Nesterenkonia stercoripullorum</name>
    <dbReference type="NCBI Taxonomy" id="2838701"/>
    <lineage>
        <taxon>Bacteria</taxon>
        <taxon>Bacillati</taxon>
        <taxon>Actinomycetota</taxon>
        <taxon>Actinomycetes</taxon>
        <taxon>Micrococcales</taxon>
        <taxon>Micrococcaceae</taxon>
        <taxon>Nesterenkonia</taxon>
    </lineage>
</organism>
<comment type="caution">
    <text evidence="2">The sequence shown here is derived from an EMBL/GenBank/DDBJ whole genome shotgun (WGS) entry which is preliminary data.</text>
</comment>
<evidence type="ECO:0000313" key="2">
    <source>
        <dbReference type="EMBL" id="HIW99789.1"/>
    </source>
</evidence>
<accession>A0A9D1USX4</accession>
<dbReference type="Proteomes" id="UP000824151">
    <property type="component" value="Unassembled WGS sequence"/>
</dbReference>
<keyword evidence="1" id="KW-1133">Transmembrane helix</keyword>
<dbReference type="AlphaFoldDB" id="A0A9D1USX4"/>
<evidence type="ECO:0000256" key="1">
    <source>
        <dbReference type="SAM" id="Phobius"/>
    </source>
</evidence>
<protein>
    <recommendedName>
        <fullName evidence="4">Sensor histidine kinase</fullName>
    </recommendedName>
</protein>
<keyword evidence="1" id="KW-0812">Transmembrane</keyword>
<gene>
    <name evidence="2" type="ORF">H9871_06565</name>
</gene>
<keyword evidence="1" id="KW-0472">Membrane</keyword>
<feature type="transmembrane region" description="Helical" evidence="1">
    <location>
        <begin position="85"/>
        <end position="111"/>
    </location>
</feature>
<reference evidence="2" key="2">
    <citation type="submission" date="2021-04" db="EMBL/GenBank/DDBJ databases">
        <authorList>
            <person name="Gilroy R."/>
        </authorList>
    </citation>
    <scope>NUCLEOTIDE SEQUENCE</scope>
    <source>
        <strain evidence="2">ChiHejej3B27-3195</strain>
    </source>
</reference>
<feature type="transmembrane region" description="Helical" evidence="1">
    <location>
        <begin position="123"/>
        <end position="140"/>
    </location>
</feature>
<sequence length="179" mass="19649">MSGGPVSSASDLDREQEGWDRTQSVLARVLPYLLLAVSTAITVMQAMWGVPVDLPLALGLTGAAALWLILFIVTSSHRWNPMLVAVYYAGFAVLSAALVIVAPWYGIFAFVGYLHAFECLRGRWRYLGVVSTSMTMSVTYMGGIDRIDREEWWLWATVTVVGIGLSALFFSGAEALDRH</sequence>
<feature type="transmembrane region" description="Helical" evidence="1">
    <location>
        <begin position="54"/>
        <end position="73"/>
    </location>
</feature>
<name>A0A9D1USX4_9MICC</name>
<proteinExistence type="predicted"/>
<reference evidence="2" key="1">
    <citation type="journal article" date="2021" name="PeerJ">
        <title>Extensive microbial diversity within the chicken gut microbiome revealed by metagenomics and culture.</title>
        <authorList>
            <person name="Gilroy R."/>
            <person name="Ravi A."/>
            <person name="Getino M."/>
            <person name="Pursley I."/>
            <person name="Horton D.L."/>
            <person name="Alikhan N.F."/>
            <person name="Baker D."/>
            <person name="Gharbi K."/>
            <person name="Hall N."/>
            <person name="Watson M."/>
            <person name="Adriaenssens E.M."/>
            <person name="Foster-Nyarko E."/>
            <person name="Jarju S."/>
            <person name="Secka A."/>
            <person name="Antonio M."/>
            <person name="Oren A."/>
            <person name="Chaudhuri R.R."/>
            <person name="La Ragione R."/>
            <person name="Hildebrand F."/>
            <person name="Pallen M.J."/>
        </authorList>
    </citation>
    <scope>NUCLEOTIDE SEQUENCE</scope>
    <source>
        <strain evidence="2">ChiHejej3B27-3195</strain>
    </source>
</reference>
<feature type="non-terminal residue" evidence="2">
    <location>
        <position position="179"/>
    </location>
</feature>
<feature type="transmembrane region" description="Helical" evidence="1">
    <location>
        <begin position="29"/>
        <end position="48"/>
    </location>
</feature>
<feature type="transmembrane region" description="Helical" evidence="1">
    <location>
        <begin position="152"/>
        <end position="173"/>
    </location>
</feature>